<protein>
    <submittedName>
        <fullName evidence="2">Uncharacterized protein</fullName>
    </submittedName>
</protein>
<dbReference type="AlphaFoldDB" id="A0A2V1EF57"/>
<keyword evidence="3" id="KW-1185">Reference proteome</keyword>
<name>A0A2V1EF57_9PLEO</name>
<feature type="region of interest" description="Disordered" evidence="1">
    <location>
        <begin position="227"/>
        <end position="292"/>
    </location>
</feature>
<dbReference type="EMBL" id="KZ805302">
    <property type="protein sequence ID" value="PVI07945.1"/>
    <property type="molecule type" value="Genomic_DNA"/>
</dbReference>
<evidence type="ECO:0000313" key="3">
    <source>
        <dbReference type="Proteomes" id="UP000244855"/>
    </source>
</evidence>
<dbReference type="OrthoDB" id="8249012at2759"/>
<dbReference type="PANTHER" id="PTHR21521">
    <property type="entry name" value="AMUN, ISOFORM A"/>
    <property type="match status" value="1"/>
</dbReference>
<dbReference type="STRING" id="97972.A0A2V1EF57"/>
<gene>
    <name evidence="2" type="ORF">DM02DRAFT_550171</name>
</gene>
<feature type="compositionally biased region" description="Basic and acidic residues" evidence="1">
    <location>
        <begin position="249"/>
        <end position="261"/>
    </location>
</feature>
<evidence type="ECO:0000313" key="2">
    <source>
        <dbReference type="EMBL" id="PVI07945.1"/>
    </source>
</evidence>
<reference evidence="2 3" key="1">
    <citation type="journal article" date="2018" name="Sci. Rep.">
        <title>Comparative genomics provides insights into the lifestyle and reveals functional heterogeneity of dark septate endophytic fungi.</title>
        <authorList>
            <person name="Knapp D.G."/>
            <person name="Nemeth J.B."/>
            <person name="Barry K."/>
            <person name="Hainaut M."/>
            <person name="Henrissat B."/>
            <person name="Johnson J."/>
            <person name="Kuo A."/>
            <person name="Lim J.H.P."/>
            <person name="Lipzen A."/>
            <person name="Nolan M."/>
            <person name="Ohm R.A."/>
            <person name="Tamas L."/>
            <person name="Grigoriev I.V."/>
            <person name="Spatafora J.W."/>
            <person name="Nagy L.G."/>
            <person name="Kovacs G.M."/>
        </authorList>
    </citation>
    <scope>NUCLEOTIDE SEQUENCE [LARGE SCALE GENOMIC DNA]</scope>
    <source>
        <strain evidence="2 3">DSE2036</strain>
    </source>
</reference>
<organism evidence="2 3">
    <name type="scientific">Periconia macrospinosa</name>
    <dbReference type="NCBI Taxonomy" id="97972"/>
    <lineage>
        <taxon>Eukaryota</taxon>
        <taxon>Fungi</taxon>
        <taxon>Dikarya</taxon>
        <taxon>Ascomycota</taxon>
        <taxon>Pezizomycotina</taxon>
        <taxon>Dothideomycetes</taxon>
        <taxon>Pleosporomycetidae</taxon>
        <taxon>Pleosporales</taxon>
        <taxon>Massarineae</taxon>
        <taxon>Periconiaceae</taxon>
        <taxon>Periconia</taxon>
    </lineage>
</organism>
<sequence length="292" mass="32826">MPTLRYKAITKRDFDTILSRYPSIVPDKLRQLDQLRYESIPATAAQRKAAQRDDGESTFLRKEEVEKLVEWKLSHGTFRPKLLQLVLSNEASAIEKATRDAFETISPHAQQDQQQDRKKGDAPLKAATQHLTSLRGIGPATASLLLSVQYPDTIPFFSDELFRWVMWDEKDGGGKMGKWKRQIKYNGKEYDELAQRVGDLVGRLGVRAIDCERVAWVLGKEGVDLDSDADVQGGEGESKDTLGEEEDGEGVKGVDEATVQKEKKKGTKRKVVEGNGQPVEGVRRSTRRKKEV</sequence>
<evidence type="ECO:0000256" key="1">
    <source>
        <dbReference type="SAM" id="MobiDB-lite"/>
    </source>
</evidence>
<dbReference type="PANTHER" id="PTHR21521:SF0">
    <property type="entry name" value="AMUN, ISOFORM A"/>
    <property type="match status" value="1"/>
</dbReference>
<accession>A0A2V1EF57</accession>
<proteinExistence type="predicted"/>
<dbReference type="Proteomes" id="UP000244855">
    <property type="component" value="Unassembled WGS sequence"/>
</dbReference>